<evidence type="ECO:0000313" key="2">
    <source>
        <dbReference type="Proteomes" id="UP000011082"/>
    </source>
</evidence>
<dbReference type="RefSeq" id="XP_007603964.1">
    <property type="nucleotide sequence ID" value="XM_007603902.1"/>
</dbReference>
<proteinExistence type="predicted"/>
<protein>
    <submittedName>
        <fullName evidence="1">Uncharacterized protein</fullName>
    </submittedName>
</protein>
<dbReference type="OrthoDB" id="2196249at2759"/>
<gene>
    <name evidence="1" type="ORF">VICG_00512</name>
</gene>
<dbReference type="GeneID" id="19881229"/>
<dbReference type="HOGENOM" id="CLU_1125257_0_0_1"/>
<sequence length="247" mass="28793">MKSAVEKAVQISQKFLSNVYFELGKDPELSKSIIKLKHQLFDNPVVKSIYKGLQLSEYFIANSLKDYCSAPRPSTNVDKFFERAFNIPQYYGGVRDVIGPHALSNIFEPLNYLSNSRVYKDYKVLQKIENRIIPEILKRLFGFKELDNTTKETDESLKHLKEYIFNQERDWTDKEIILEDIRSVETESVNVKNLKKTVKCSFELSVILSGVHNDKRKNLRESFSCSFDFINENGRWIASNFSFSPFN</sequence>
<dbReference type="Proteomes" id="UP000011082">
    <property type="component" value="Unassembled WGS sequence"/>
</dbReference>
<organism evidence="1 2">
    <name type="scientific">Vittaforma corneae (strain ATCC 50505)</name>
    <name type="common">Microsporidian parasite</name>
    <name type="synonym">Nosema corneum</name>
    <dbReference type="NCBI Taxonomy" id="993615"/>
    <lineage>
        <taxon>Eukaryota</taxon>
        <taxon>Fungi</taxon>
        <taxon>Fungi incertae sedis</taxon>
        <taxon>Microsporidia</taxon>
        <taxon>Nosematidae</taxon>
        <taxon>Vittaforma</taxon>
    </lineage>
</organism>
<dbReference type="InParanoid" id="L2GND7"/>
<reference evidence="2" key="1">
    <citation type="submission" date="2011-05" db="EMBL/GenBank/DDBJ databases">
        <title>The genome sequence of Vittaforma corneae strain ATCC 50505.</title>
        <authorList>
            <consortium name="The Broad Institute Genome Sequencing Platform"/>
            <person name="Cuomo C."/>
            <person name="Didier E."/>
            <person name="Bowers L."/>
            <person name="Young S.K."/>
            <person name="Zeng Q."/>
            <person name="Gargeya S."/>
            <person name="Fitzgerald M."/>
            <person name="Haas B."/>
            <person name="Abouelleil A."/>
            <person name="Alvarado L."/>
            <person name="Arachchi H.M."/>
            <person name="Berlin A."/>
            <person name="Chapman S.B."/>
            <person name="Gearin G."/>
            <person name="Goldberg J."/>
            <person name="Griggs A."/>
            <person name="Gujja S."/>
            <person name="Hansen M."/>
            <person name="Heiman D."/>
            <person name="Howarth C."/>
            <person name="Larimer J."/>
            <person name="Lui A."/>
            <person name="MacDonald P.J.P."/>
            <person name="McCowen C."/>
            <person name="Montmayeur A."/>
            <person name="Murphy C."/>
            <person name="Neiman D."/>
            <person name="Pearson M."/>
            <person name="Priest M."/>
            <person name="Roberts A."/>
            <person name="Saif S."/>
            <person name="Shea T."/>
            <person name="Sisk P."/>
            <person name="Stolte C."/>
            <person name="Sykes S."/>
            <person name="Wortman J."/>
            <person name="Nusbaum C."/>
            <person name="Birren B."/>
        </authorList>
    </citation>
    <scope>NUCLEOTIDE SEQUENCE [LARGE SCALE GENOMIC DNA]</scope>
    <source>
        <strain evidence="2">ATCC 50505</strain>
    </source>
</reference>
<keyword evidence="2" id="KW-1185">Reference proteome</keyword>
<accession>L2GND7</accession>
<evidence type="ECO:0000313" key="1">
    <source>
        <dbReference type="EMBL" id="ELA42413.1"/>
    </source>
</evidence>
<name>L2GND7_VITCO</name>
<dbReference type="AlphaFoldDB" id="L2GND7"/>
<dbReference type="VEuPathDB" id="MicrosporidiaDB:VICG_00512"/>
<dbReference type="EMBL" id="JH370132">
    <property type="protein sequence ID" value="ELA42413.1"/>
    <property type="molecule type" value="Genomic_DNA"/>
</dbReference>